<keyword evidence="2" id="KW-0732">Signal</keyword>
<proteinExistence type="predicted"/>
<dbReference type="Proteomes" id="UP000682982">
    <property type="component" value="Unassembled WGS sequence"/>
</dbReference>
<comment type="caution">
    <text evidence="3">The sequence shown here is derived from an EMBL/GenBank/DDBJ whole genome shotgun (WGS) entry which is preliminary data.</text>
</comment>
<feature type="signal peptide" evidence="2">
    <location>
        <begin position="1"/>
        <end position="33"/>
    </location>
</feature>
<feature type="chain" id="PRO_5046544052" description="Lipoprotein" evidence="2">
    <location>
        <begin position="34"/>
        <end position="257"/>
    </location>
</feature>
<gene>
    <name evidence="3" type="ORF">KDM87_16495</name>
</gene>
<protein>
    <recommendedName>
        <fullName evidence="5">Lipoprotein</fullName>
    </recommendedName>
</protein>
<feature type="region of interest" description="Disordered" evidence="1">
    <location>
        <begin position="28"/>
        <end position="49"/>
    </location>
</feature>
<keyword evidence="4" id="KW-1185">Reference proteome</keyword>
<evidence type="ECO:0000256" key="1">
    <source>
        <dbReference type="SAM" id="MobiDB-lite"/>
    </source>
</evidence>
<evidence type="ECO:0008006" key="5">
    <source>
        <dbReference type="Google" id="ProtNLM"/>
    </source>
</evidence>
<sequence length="257" mass="27701">MWSGNKTAYLKQSIALTLLICTTACGNSSGSSANPDGNNSRSSTGSGYEVVTATKPENLAQYRDWYKNGYDACVGFAQIKNLPVKPFIDIPADFIIDKDTYVSDGKNYSHTTVSSVIKVDMTPESGCASSIAKTETLRVVNNGNSYHIDVQENGERVSQPVQTEMKGDEENSAIYTDAKVVNGIQLKCLPESATTQTVGQVCMIETQGSTKFIGYDGKYVAGYVRALTAKDQFGVVITEPISVKASAVIDPKVFNIK</sequence>
<name>A0ABS5H5P9_9BURK</name>
<dbReference type="EMBL" id="JAGSPK010000006">
    <property type="protein sequence ID" value="MBR7794196.1"/>
    <property type="molecule type" value="Genomic_DNA"/>
</dbReference>
<organism evidence="3 4">
    <name type="scientific">Undibacterium rivi</name>
    <dbReference type="NCBI Taxonomy" id="2828729"/>
    <lineage>
        <taxon>Bacteria</taxon>
        <taxon>Pseudomonadati</taxon>
        <taxon>Pseudomonadota</taxon>
        <taxon>Betaproteobacteria</taxon>
        <taxon>Burkholderiales</taxon>
        <taxon>Oxalobacteraceae</taxon>
        <taxon>Undibacterium</taxon>
    </lineage>
</organism>
<evidence type="ECO:0000313" key="3">
    <source>
        <dbReference type="EMBL" id="MBR7794196.1"/>
    </source>
</evidence>
<feature type="compositionally biased region" description="Polar residues" evidence="1">
    <location>
        <begin position="28"/>
        <end position="46"/>
    </location>
</feature>
<dbReference type="RefSeq" id="WP_212680209.1">
    <property type="nucleotide sequence ID" value="NZ_JAGSPK010000006.1"/>
</dbReference>
<reference evidence="3 4" key="1">
    <citation type="submission" date="2021-04" db="EMBL/GenBank/DDBJ databases">
        <title>novel species isolated from subtropical streams in China.</title>
        <authorList>
            <person name="Lu H."/>
        </authorList>
    </citation>
    <scope>NUCLEOTIDE SEQUENCE [LARGE SCALE GENOMIC DNA]</scope>
    <source>
        <strain evidence="3 4">FT147W</strain>
    </source>
</reference>
<accession>A0ABS5H5P9</accession>
<evidence type="ECO:0000313" key="4">
    <source>
        <dbReference type="Proteomes" id="UP000682982"/>
    </source>
</evidence>
<evidence type="ECO:0000256" key="2">
    <source>
        <dbReference type="SAM" id="SignalP"/>
    </source>
</evidence>